<name>A0A7V1FQW9_9GAMM</name>
<proteinExistence type="inferred from homology"/>
<comment type="similarity">
    <text evidence="1">Belongs to the Gfa family.</text>
</comment>
<accession>A0A7V1FQW9</accession>
<evidence type="ECO:0000256" key="3">
    <source>
        <dbReference type="ARBA" id="ARBA00022833"/>
    </source>
</evidence>
<comment type="caution">
    <text evidence="6">The sequence shown here is derived from an EMBL/GenBank/DDBJ whole genome shotgun (WGS) entry which is preliminary data.</text>
</comment>
<dbReference type="PANTHER" id="PTHR33337:SF40">
    <property type="entry name" value="CENP-V_GFA DOMAIN-CONTAINING PROTEIN-RELATED"/>
    <property type="match status" value="1"/>
</dbReference>
<keyword evidence="3" id="KW-0862">Zinc</keyword>
<evidence type="ECO:0000256" key="4">
    <source>
        <dbReference type="ARBA" id="ARBA00023239"/>
    </source>
</evidence>
<protein>
    <submittedName>
        <fullName evidence="6">GFA family protein</fullName>
    </submittedName>
</protein>
<evidence type="ECO:0000256" key="2">
    <source>
        <dbReference type="ARBA" id="ARBA00022723"/>
    </source>
</evidence>
<evidence type="ECO:0000256" key="1">
    <source>
        <dbReference type="ARBA" id="ARBA00005495"/>
    </source>
</evidence>
<dbReference type="Pfam" id="PF04828">
    <property type="entry name" value="GFA"/>
    <property type="match status" value="1"/>
</dbReference>
<dbReference type="PANTHER" id="PTHR33337">
    <property type="entry name" value="GFA DOMAIN-CONTAINING PROTEIN"/>
    <property type="match status" value="1"/>
</dbReference>
<dbReference type="SUPFAM" id="SSF51316">
    <property type="entry name" value="Mss4-like"/>
    <property type="match status" value="1"/>
</dbReference>
<dbReference type="Gene3D" id="3.90.1590.10">
    <property type="entry name" value="glutathione-dependent formaldehyde- activating enzyme (gfa)"/>
    <property type="match status" value="1"/>
</dbReference>
<reference evidence="6" key="1">
    <citation type="journal article" date="2020" name="mSystems">
        <title>Genome- and Community-Level Interaction Insights into Carbon Utilization and Element Cycling Functions of Hydrothermarchaeota in Hydrothermal Sediment.</title>
        <authorList>
            <person name="Zhou Z."/>
            <person name="Liu Y."/>
            <person name="Xu W."/>
            <person name="Pan J."/>
            <person name="Luo Z.H."/>
            <person name="Li M."/>
        </authorList>
    </citation>
    <scope>NUCLEOTIDE SEQUENCE [LARGE SCALE GENOMIC DNA]</scope>
    <source>
        <strain evidence="6">HyVt-324</strain>
    </source>
</reference>
<dbReference type="InterPro" id="IPR011057">
    <property type="entry name" value="Mss4-like_sf"/>
</dbReference>
<dbReference type="Proteomes" id="UP000885703">
    <property type="component" value="Unassembled WGS sequence"/>
</dbReference>
<evidence type="ECO:0000313" key="6">
    <source>
        <dbReference type="EMBL" id="HDZ54889.1"/>
    </source>
</evidence>
<dbReference type="GO" id="GO:0016846">
    <property type="term" value="F:carbon-sulfur lyase activity"/>
    <property type="evidence" value="ECO:0007669"/>
    <property type="project" value="InterPro"/>
</dbReference>
<sequence>MKMQGGCLCGKLRYVVGSEPASAGLCHCRLCQRSSGAPVMAWMTVSTEHFEYTEGAPSIFHSSRHAQREYCPACGTQIAFRSRDTLNSLDVTLNSLDDSSLIKPQYHIWTASKVDWLKLDDGLPQFLDAGPDS</sequence>
<gene>
    <name evidence="6" type="ORF">ENH64_00210</name>
</gene>
<dbReference type="GO" id="GO:0046872">
    <property type="term" value="F:metal ion binding"/>
    <property type="evidence" value="ECO:0007669"/>
    <property type="project" value="UniProtKB-KW"/>
</dbReference>
<keyword evidence="4" id="KW-0456">Lyase</keyword>
<evidence type="ECO:0000259" key="5">
    <source>
        <dbReference type="PROSITE" id="PS51891"/>
    </source>
</evidence>
<dbReference type="EMBL" id="DRFO01000002">
    <property type="protein sequence ID" value="HDZ54889.1"/>
    <property type="molecule type" value="Genomic_DNA"/>
</dbReference>
<organism evidence="6">
    <name type="scientific">Halopseudomonas xinjiangensis</name>
    <dbReference type="NCBI Taxonomy" id="487184"/>
    <lineage>
        <taxon>Bacteria</taxon>
        <taxon>Pseudomonadati</taxon>
        <taxon>Pseudomonadota</taxon>
        <taxon>Gammaproteobacteria</taxon>
        <taxon>Pseudomonadales</taxon>
        <taxon>Pseudomonadaceae</taxon>
        <taxon>Halopseudomonas</taxon>
    </lineage>
</organism>
<keyword evidence="2" id="KW-0479">Metal-binding</keyword>
<dbReference type="InterPro" id="IPR006913">
    <property type="entry name" value="CENP-V/GFA"/>
</dbReference>
<dbReference type="AlphaFoldDB" id="A0A7V1FQW9"/>
<feature type="domain" description="CENP-V/GFA" evidence="5">
    <location>
        <begin position="3"/>
        <end position="110"/>
    </location>
</feature>
<dbReference type="PROSITE" id="PS51891">
    <property type="entry name" value="CENP_V_GFA"/>
    <property type="match status" value="1"/>
</dbReference>